<proteinExistence type="predicted"/>
<evidence type="ECO:0000313" key="3">
    <source>
        <dbReference type="Proteomes" id="UP000285317"/>
    </source>
</evidence>
<reference evidence="2 3" key="1">
    <citation type="submission" date="2018-03" db="EMBL/GenBank/DDBJ databases">
        <title>Bacteriophage NCPPB3778 and a type I-E CRISPR drive the evolution of the US Biological Select Agent, Rathayibacter toxicus.</title>
        <authorList>
            <person name="Davis E.W.II."/>
            <person name="Tabima J.F."/>
            <person name="Weisberg A.J."/>
            <person name="Dantas Lopes L."/>
            <person name="Wiseman M.S."/>
            <person name="Wiseman M.S."/>
            <person name="Pupko T."/>
            <person name="Belcher M.S."/>
            <person name="Sechler A.J."/>
            <person name="Tancos M.A."/>
            <person name="Schroeder B.K."/>
            <person name="Murray T.D."/>
            <person name="Luster D.G."/>
            <person name="Schneider W.L."/>
            <person name="Rogers E."/>
            <person name="Andreote F.D."/>
            <person name="Grunwald N.J."/>
            <person name="Putnam M.L."/>
            <person name="Chang J.H."/>
        </authorList>
    </citation>
    <scope>NUCLEOTIDE SEQUENCE [LARGE SCALE GENOMIC DNA]</scope>
    <source>
        <strain evidence="2 3">DSM 15932</strain>
    </source>
</reference>
<accession>A0A3Q9UUQ3</accession>
<dbReference type="RefSeq" id="WP_127886060.1">
    <property type="nucleotide sequence ID" value="NZ_CP028137.1"/>
</dbReference>
<dbReference type="EMBL" id="CP028137">
    <property type="protein sequence ID" value="AZZ50967.1"/>
    <property type="molecule type" value="Genomic_DNA"/>
</dbReference>
<dbReference type="Pfam" id="PF04480">
    <property type="entry name" value="DUF559"/>
    <property type="match status" value="1"/>
</dbReference>
<dbReference type="Proteomes" id="UP000285317">
    <property type="component" value="Chromosome"/>
</dbReference>
<dbReference type="InterPro" id="IPR007569">
    <property type="entry name" value="DUF559"/>
</dbReference>
<name>A0A3Q9UUQ3_9MICO</name>
<dbReference type="InterPro" id="IPR011335">
    <property type="entry name" value="Restrct_endonuc-II-like"/>
</dbReference>
<organism evidence="2 3">
    <name type="scientific">Rathayibacter festucae DSM 15932</name>
    <dbReference type="NCBI Taxonomy" id="1328866"/>
    <lineage>
        <taxon>Bacteria</taxon>
        <taxon>Bacillati</taxon>
        <taxon>Actinomycetota</taxon>
        <taxon>Actinomycetes</taxon>
        <taxon>Micrococcales</taxon>
        <taxon>Microbacteriaceae</taxon>
        <taxon>Rathayibacter</taxon>
    </lineage>
</organism>
<protein>
    <recommendedName>
        <fullName evidence="1">DUF559 domain-containing protein</fullName>
    </recommendedName>
</protein>
<feature type="domain" description="DUF559" evidence="1">
    <location>
        <begin position="204"/>
        <end position="261"/>
    </location>
</feature>
<evidence type="ECO:0000313" key="2">
    <source>
        <dbReference type="EMBL" id="AZZ50967.1"/>
    </source>
</evidence>
<dbReference type="KEGG" id="rfs:C1I64_02145"/>
<evidence type="ECO:0000259" key="1">
    <source>
        <dbReference type="Pfam" id="PF04480"/>
    </source>
</evidence>
<gene>
    <name evidence="2" type="ORF">C1I64_02145</name>
</gene>
<dbReference type="AlphaFoldDB" id="A0A3Q9UUQ3"/>
<dbReference type="Gene3D" id="3.40.960.10">
    <property type="entry name" value="VSR Endonuclease"/>
    <property type="match status" value="1"/>
</dbReference>
<dbReference type="SUPFAM" id="SSF52980">
    <property type="entry name" value="Restriction endonuclease-like"/>
    <property type="match status" value="1"/>
</dbReference>
<sequence>MQYGVHHIGYLHAVGVDATAAVRSGALRRIRRGWYASPHASAEELRAAEACGSLSCISLLAEAGAFRPPDTRLHLAITSSSRPRPRELGDDVVTHWSRRARPAEYRSIRTTRIEALTQVFLCQPLELAVAVADSCLRLRLVGADALAQALAALPRRFAVVAELVDARSESGTESVTRVRLHLLGIRSDIQVEIDGVGRVDLVIDGWLLLEIDGRAWHDDPHAFQRDRDRDRAAAERGYTTLRFTYADVMHHWPRTRDSILAVRARGPLR</sequence>